<reference evidence="4 5" key="1">
    <citation type="submission" date="2018-08" db="EMBL/GenBank/DDBJ databases">
        <title>Mucilaginibacter sp. MYSH2.</title>
        <authorList>
            <person name="Seo T."/>
        </authorList>
    </citation>
    <scope>NUCLEOTIDE SEQUENCE [LARGE SCALE GENOMIC DNA]</scope>
    <source>
        <strain evidence="4 5">MYSH2</strain>
    </source>
</reference>
<dbReference type="InterPro" id="IPR051398">
    <property type="entry name" value="Polysacch_Deacetylase"/>
</dbReference>
<evidence type="ECO:0000256" key="2">
    <source>
        <dbReference type="ARBA" id="ARBA00022729"/>
    </source>
</evidence>
<dbReference type="GO" id="GO:0005975">
    <property type="term" value="P:carbohydrate metabolic process"/>
    <property type="evidence" value="ECO:0007669"/>
    <property type="project" value="InterPro"/>
</dbReference>
<evidence type="ECO:0000256" key="1">
    <source>
        <dbReference type="ARBA" id="ARBA00004613"/>
    </source>
</evidence>
<feature type="domain" description="NodB homology" evidence="3">
    <location>
        <begin position="37"/>
        <end position="252"/>
    </location>
</feature>
<dbReference type="SUPFAM" id="SSF88713">
    <property type="entry name" value="Glycoside hydrolase/deacetylase"/>
    <property type="match status" value="1"/>
</dbReference>
<dbReference type="PANTHER" id="PTHR34216">
    <property type="match status" value="1"/>
</dbReference>
<dbReference type="InterPro" id="IPR011330">
    <property type="entry name" value="Glyco_hydro/deAcase_b/a-brl"/>
</dbReference>
<name>A0A372NWH8_9SPHI</name>
<dbReference type="InterPro" id="IPR002509">
    <property type="entry name" value="NODB_dom"/>
</dbReference>
<dbReference type="OrthoDB" id="9778320at2"/>
<dbReference type="PROSITE" id="PS51677">
    <property type="entry name" value="NODB"/>
    <property type="match status" value="1"/>
</dbReference>
<dbReference type="GO" id="GO:0005576">
    <property type="term" value="C:extracellular region"/>
    <property type="evidence" value="ECO:0007669"/>
    <property type="project" value="UniProtKB-SubCell"/>
</dbReference>
<dbReference type="AlphaFoldDB" id="A0A372NWH8"/>
<keyword evidence="2" id="KW-0732">Signal</keyword>
<protein>
    <recommendedName>
        <fullName evidence="3">NodB homology domain-containing protein</fullName>
    </recommendedName>
</protein>
<dbReference type="GO" id="GO:0016810">
    <property type="term" value="F:hydrolase activity, acting on carbon-nitrogen (but not peptide) bonds"/>
    <property type="evidence" value="ECO:0007669"/>
    <property type="project" value="InterPro"/>
</dbReference>
<evidence type="ECO:0000313" key="4">
    <source>
        <dbReference type="EMBL" id="RFZ94475.1"/>
    </source>
</evidence>
<sequence length="344" mass="38547">MLKRKYSLTIGLLFGNLWCFAQKPLYTIAPWFNNKKAAVTLTLDDGPAGQFTVALPLLIQHHINATYFVTVNTINKQLKNWDLVNRAAMAGNEIANHCVTHPHFLKIPIDSVAIENASSNHLIDCYVPSQKVITQAYPFGDGGGITAKDSAIRKVAAKYFIGARATQNRPYAFNRYDFAKTNDDYYNVNSAMIADSASMTDFGKYIDQTIAAGGWFCPTYHGVADGWIITPEAVFRKHLDEIESRRPQLWIATFKDVIKYHRERNSASLKLLNKSASVWKLVLKDTLDNKVYDHPLTVNLRIPKGKMVKAISRKGKTISYQTNADGITFNAVPSAVPINISFKR</sequence>
<organism evidence="4 5">
    <name type="scientific">Mucilaginibacter conchicola</name>
    <dbReference type="NCBI Taxonomy" id="2303333"/>
    <lineage>
        <taxon>Bacteria</taxon>
        <taxon>Pseudomonadati</taxon>
        <taxon>Bacteroidota</taxon>
        <taxon>Sphingobacteriia</taxon>
        <taxon>Sphingobacteriales</taxon>
        <taxon>Sphingobacteriaceae</taxon>
        <taxon>Mucilaginibacter</taxon>
    </lineage>
</organism>
<dbReference type="EMBL" id="QWDC01000001">
    <property type="protein sequence ID" value="RFZ94475.1"/>
    <property type="molecule type" value="Genomic_DNA"/>
</dbReference>
<dbReference type="Gene3D" id="3.20.20.370">
    <property type="entry name" value="Glycoside hydrolase/deacetylase"/>
    <property type="match status" value="1"/>
</dbReference>
<evidence type="ECO:0000313" key="5">
    <source>
        <dbReference type="Proteomes" id="UP000264217"/>
    </source>
</evidence>
<dbReference type="RefSeq" id="WP_117390038.1">
    <property type="nucleotide sequence ID" value="NZ_QWDC01000001.1"/>
</dbReference>
<gene>
    <name evidence="4" type="ORF">D0C36_02695</name>
</gene>
<comment type="caution">
    <text evidence="4">The sequence shown here is derived from an EMBL/GenBank/DDBJ whole genome shotgun (WGS) entry which is preliminary data.</text>
</comment>
<accession>A0A372NWH8</accession>
<dbReference type="Proteomes" id="UP000264217">
    <property type="component" value="Unassembled WGS sequence"/>
</dbReference>
<dbReference type="Pfam" id="PF01522">
    <property type="entry name" value="Polysacc_deac_1"/>
    <property type="match status" value="1"/>
</dbReference>
<evidence type="ECO:0000259" key="3">
    <source>
        <dbReference type="PROSITE" id="PS51677"/>
    </source>
</evidence>
<proteinExistence type="predicted"/>
<keyword evidence="5" id="KW-1185">Reference proteome</keyword>
<dbReference type="PANTHER" id="PTHR34216:SF3">
    <property type="entry name" value="POLY-BETA-1,6-N-ACETYL-D-GLUCOSAMINE N-DEACETYLASE"/>
    <property type="match status" value="1"/>
</dbReference>
<comment type="subcellular location">
    <subcellularLocation>
        <location evidence="1">Secreted</location>
    </subcellularLocation>
</comment>